<protein>
    <recommendedName>
        <fullName evidence="10">Type I restriction enzyme endonuclease subunit</fullName>
        <shortName evidence="10">R protein</shortName>
        <ecNumber evidence="10">3.1.21.3</ecNumber>
    </recommendedName>
</protein>
<dbReference type="Proteomes" id="UP001301869">
    <property type="component" value="Chromosome"/>
</dbReference>
<dbReference type="PANTHER" id="PTHR30195">
    <property type="entry name" value="TYPE I SITE-SPECIFIC DEOXYRIBONUCLEASE PROTEIN SUBUNIT M AND R"/>
    <property type="match status" value="1"/>
</dbReference>
<dbReference type="GO" id="GO:0004519">
    <property type="term" value="F:endonuclease activity"/>
    <property type="evidence" value="ECO:0007669"/>
    <property type="project" value="UniProtKB-KW"/>
</dbReference>
<evidence type="ECO:0000256" key="4">
    <source>
        <dbReference type="ARBA" id="ARBA00022741"/>
    </source>
</evidence>
<evidence type="ECO:0000256" key="5">
    <source>
        <dbReference type="ARBA" id="ARBA00022747"/>
    </source>
</evidence>
<evidence type="ECO:0000256" key="8">
    <source>
        <dbReference type="ARBA" id="ARBA00022840"/>
    </source>
</evidence>
<dbReference type="InterPro" id="IPR014001">
    <property type="entry name" value="Helicase_ATP-bd"/>
</dbReference>
<keyword evidence="14" id="KW-1185">Reference proteome</keyword>
<dbReference type="InterPro" id="IPR055180">
    <property type="entry name" value="HsdR_RecA-like_helicase_dom_2"/>
</dbReference>
<dbReference type="CDD" id="cd22332">
    <property type="entry name" value="HsdR_N"/>
    <property type="match status" value="1"/>
</dbReference>
<evidence type="ECO:0000256" key="11">
    <source>
        <dbReference type="SAM" id="Coils"/>
    </source>
</evidence>
<dbReference type="SMART" id="SM00487">
    <property type="entry name" value="DEXDc"/>
    <property type="match status" value="1"/>
</dbReference>
<keyword evidence="3" id="KW-0540">Nuclease</keyword>
<dbReference type="InterPro" id="IPR004473">
    <property type="entry name" value="Restrct_endonuc_typeI_HsdR"/>
</dbReference>
<dbReference type="Pfam" id="PF18766">
    <property type="entry name" value="SWI2_SNF2"/>
    <property type="match status" value="1"/>
</dbReference>
<dbReference type="CDD" id="cd18030">
    <property type="entry name" value="DEXHc_RE_I_HsdR"/>
    <property type="match status" value="1"/>
</dbReference>
<dbReference type="PANTHER" id="PTHR30195:SF15">
    <property type="entry name" value="TYPE I RESTRICTION ENZYME HINDI ENDONUCLEASE SUBUNIT"/>
    <property type="match status" value="1"/>
</dbReference>
<keyword evidence="6 13" id="KW-0255">Endonuclease</keyword>
<dbReference type="SUPFAM" id="SSF52540">
    <property type="entry name" value="P-loop containing nucleoside triphosphate hydrolases"/>
    <property type="match status" value="2"/>
</dbReference>
<keyword evidence="9 10" id="KW-0238">DNA-binding</keyword>
<dbReference type="InterPro" id="IPR051268">
    <property type="entry name" value="Type-I_R_enzyme_R_subunit"/>
</dbReference>
<keyword evidence="4 10" id="KW-0547">Nucleotide-binding</keyword>
<evidence type="ECO:0000313" key="13">
    <source>
        <dbReference type="EMBL" id="WNK19469.1"/>
    </source>
</evidence>
<dbReference type="RefSeq" id="WP_311882781.1">
    <property type="nucleotide sequence ID" value="NZ_CP119391.1"/>
</dbReference>
<evidence type="ECO:0000256" key="3">
    <source>
        <dbReference type="ARBA" id="ARBA00022722"/>
    </source>
</evidence>
<feature type="domain" description="Helicase ATP-binding" evidence="12">
    <location>
        <begin position="261"/>
        <end position="434"/>
    </location>
</feature>
<dbReference type="Pfam" id="PF22679">
    <property type="entry name" value="T1R_D3-like"/>
    <property type="match status" value="1"/>
</dbReference>
<dbReference type="InterPro" id="IPR007409">
    <property type="entry name" value="Restrct_endonuc_type1_HsdR_N"/>
</dbReference>
<name>A0ABY9YX59_9GAMM</name>
<sequence length="1026" mass="117196">MSTVGQRERLTQQQVIRFFQQELGYRYLGDWKDREGNRNVEETLLCDWLTRQGHDERVISRALRELDQAAALSGSKTLYDANRAVYEKLRYGVHIKPSVQEQTVTVWLIDWTNPANNDFAVAEEVTVAGPNTKRPDVVLYVNGIALGVLELKRSTVAVAEGIRQSLDNQKREFIQPFFATVQLAMAGNPSEGLRYGVIETPEKFWMEWKEPSGIADPLQRGLQQLCRKERLLEIIHDFMVFDAGIKKTCRYNQFFGVRAAQDHVQRREGGIIWHTQGSGKSLTMVWLAKWIRENVQDARVLVITDRTELDEQIEKVFKGVDEQIYRTRSGADLIDVLGRSDEWLMASLIHKFGASEDGDVDAFIQDMRSHLPKGFRARGNLFVFVDECHRTQSGKLHEAMKVLLPEAMLIGFTGTPLLKQDKRKSIEVFGPYIHTYRFDEAVRDGVVLDLRYEARDIDQQVTSQAKIDQWFELKTQGLNDYARAQLKKRWGTLQKVLSSRDRLEKIVADILWDMATRDRLMSGHGNAMLVAGSIYSACRLFEMFEKTELKGKCAIVTSYVPSTADIKGEATGEGETEKLHQYDIYRRMLAEHFNEPADTAVNKVETFEQEVKKRFIDAPGQMKLLIVVDKLLTGFDAPPATYLYIDKQMRDHGLFQAICRVNRLHSEDKEVGYIIDYKDLFKSLEQSIQDYTGGAFDAFDAEDVEGLLEDRLEKARERLEETREAVKALCEAVEPPHDNAAYRRYFVGASDAPEAQKNNEPKRLALYKHVGAFLRAYADLANEMSEAGYGKDEAAAIKAEVEHYEHVREEVKLASGDYIDMKLYEPAMRHLLDSYIRAEESEKLSAFDDMTLVELVVERGEEAVDSLPASIAGDREAMAETIENNVRRLIIDEMAVNPKYYEKMSELLDALIEQRRKEALEYKEYLQRIVALTRKVAGSEQKSPYPQDVDTPARQALYDNLGQDAELAISLDERICAVKKADWRGNKFKEREVRHAIAAVLDTQVREVGGADTDAVFELVKNQSDY</sequence>
<dbReference type="CDD" id="cd18800">
    <property type="entry name" value="SF2_C_EcoR124I-like"/>
    <property type="match status" value="1"/>
</dbReference>
<dbReference type="EMBL" id="CP119391">
    <property type="protein sequence ID" value="WNK19469.1"/>
    <property type="molecule type" value="Genomic_DNA"/>
</dbReference>
<reference evidence="13 14" key="1">
    <citation type="submission" date="2023-03" db="EMBL/GenBank/DDBJ databases">
        <title>Halomonas sp. nov., isolated from Korean tranditional fermented seafood 'Jeotgal'.</title>
        <authorList>
            <person name="Kim B."/>
            <person name="Shin N.-R."/>
        </authorList>
    </citation>
    <scope>NUCLEOTIDE SEQUENCE [LARGE SCALE GENOMIC DNA]</scope>
    <source>
        <strain evidence="13 14">SG2L-4</strain>
    </source>
</reference>
<dbReference type="InterPro" id="IPR040980">
    <property type="entry name" value="SWI2_SNF2"/>
</dbReference>
<feature type="coiled-coil region" evidence="11">
    <location>
        <begin position="705"/>
        <end position="732"/>
    </location>
</feature>
<comment type="catalytic activity">
    <reaction evidence="1 10">
        <text>Endonucleolytic cleavage of DNA to give random double-stranded fragments with terminal 5'-phosphates, ATP is simultaneously hydrolyzed.</text>
        <dbReference type="EC" id="3.1.21.3"/>
    </reaction>
</comment>
<evidence type="ECO:0000256" key="7">
    <source>
        <dbReference type="ARBA" id="ARBA00022801"/>
    </source>
</evidence>
<keyword evidence="8 10" id="KW-0067">ATP-binding</keyword>
<keyword evidence="11" id="KW-0175">Coiled coil</keyword>
<evidence type="ECO:0000256" key="10">
    <source>
        <dbReference type="RuleBase" id="RU364115"/>
    </source>
</evidence>
<dbReference type="EC" id="3.1.21.3" evidence="10"/>
<keyword evidence="7 10" id="KW-0378">Hydrolase</keyword>
<dbReference type="Gene3D" id="3.90.1570.50">
    <property type="match status" value="1"/>
</dbReference>
<evidence type="ECO:0000256" key="6">
    <source>
        <dbReference type="ARBA" id="ARBA00022759"/>
    </source>
</evidence>
<gene>
    <name evidence="13" type="ORF">P1P91_11510</name>
</gene>
<comment type="subunit">
    <text evidence="10">The type I restriction/modification system is composed of three polypeptides R, M and S.</text>
</comment>
<evidence type="ECO:0000313" key="14">
    <source>
        <dbReference type="Proteomes" id="UP001301869"/>
    </source>
</evidence>
<dbReference type="NCBIfam" id="TIGR00348">
    <property type="entry name" value="hsdR"/>
    <property type="match status" value="1"/>
</dbReference>
<proteinExistence type="inferred from homology"/>
<feature type="coiled-coil region" evidence="11">
    <location>
        <begin position="908"/>
        <end position="942"/>
    </location>
</feature>
<dbReference type="PROSITE" id="PS51192">
    <property type="entry name" value="HELICASE_ATP_BIND_1"/>
    <property type="match status" value="1"/>
</dbReference>
<evidence type="ECO:0000256" key="1">
    <source>
        <dbReference type="ARBA" id="ARBA00000851"/>
    </source>
</evidence>
<dbReference type="Pfam" id="PF04313">
    <property type="entry name" value="HSDR_N"/>
    <property type="match status" value="1"/>
</dbReference>
<accession>A0ABY9YX59</accession>
<organism evidence="13 14">
    <name type="scientific">Halomonas piscis</name>
    <dbReference type="NCBI Taxonomy" id="3031727"/>
    <lineage>
        <taxon>Bacteria</taxon>
        <taxon>Pseudomonadati</taxon>
        <taxon>Pseudomonadota</taxon>
        <taxon>Gammaproteobacteria</taxon>
        <taxon>Oceanospirillales</taxon>
        <taxon>Halomonadaceae</taxon>
        <taxon>Halomonas</taxon>
    </lineage>
</organism>
<evidence type="ECO:0000256" key="2">
    <source>
        <dbReference type="ARBA" id="ARBA00008598"/>
    </source>
</evidence>
<comment type="similarity">
    <text evidence="2 10">Belongs to the HsdR family.</text>
</comment>
<evidence type="ECO:0000259" key="12">
    <source>
        <dbReference type="PROSITE" id="PS51192"/>
    </source>
</evidence>
<evidence type="ECO:0000256" key="9">
    <source>
        <dbReference type="ARBA" id="ARBA00023125"/>
    </source>
</evidence>
<dbReference type="InterPro" id="IPR027417">
    <property type="entry name" value="P-loop_NTPase"/>
</dbReference>
<dbReference type="Gene3D" id="3.40.50.300">
    <property type="entry name" value="P-loop containing nucleotide triphosphate hydrolases"/>
    <property type="match status" value="2"/>
</dbReference>
<keyword evidence="5 10" id="KW-0680">Restriction system</keyword>
<comment type="function">
    <text evidence="10">Subunit R is required for both nuclease and ATPase activities, but not for modification.</text>
</comment>